<name>A0A9P7JG05_9AGAM</name>
<dbReference type="GO" id="GO:0004567">
    <property type="term" value="F:beta-mannosidase activity"/>
    <property type="evidence" value="ECO:0007669"/>
    <property type="project" value="UniProtKB-EC"/>
</dbReference>
<dbReference type="Gene3D" id="2.60.40.10">
    <property type="entry name" value="Immunoglobulins"/>
    <property type="match status" value="2"/>
</dbReference>
<dbReference type="PANTHER" id="PTHR43730:SF1">
    <property type="entry name" value="BETA-MANNOSIDASE"/>
    <property type="match status" value="1"/>
</dbReference>
<feature type="domain" description="Glycoside hydrolase family 2 immunoglobulin-like beta-sandwich" evidence="9">
    <location>
        <begin position="196"/>
        <end position="304"/>
    </location>
</feature>
<dbReference type="SUPFAM" id="SSF49303">
    <property type="entry name" value="beta-Galactosidase/glucuronidase domain"/>
    <property type="match status" value="2"/>
</dbReference>
<dbReference type="FunFam" id="3.20.20.80:FF:000050">
    <property type="entry name" value="Beta-mannosidase B"/>
    <property type="match status" value="1"/>
</dbReference>
<sequence>MTMSITRSLTQDWSFTQVGGGRGTKNGEWLAVSQFPTTVHVELLKAERIPDPFLGLNEWEVQWVGESDWTFKNTFEVSAKELAAVNVDLMFDGLDTFASVEFNGHRILDTENQFIAYRAPVKQYLKLGANELVICFSSAFLKGRELEQAHGKLHLWNGDSSRLHVRKAQYNYGWDWGPVLMTIGPWKPITLHTYNVHLTDVDVRSDVSEALDVGVTVTLTLSEKAPGGLASVVLKNAQNSVILAESNIKVDSGSARAEFRFSPGVLELWYPVGFGKQPLYTVEVTISDSEGNTLDAKTQRVSFRRVRVVQEPLVDQEGLTFLFEVNNIRIFCGGSNWIPADSFLTTLTPGRYRVWLQLLVDGNQNMIRVWGGGIYEYDIFYDICDVLVWQDFMFGCGQYPAYDSFLRLVELEAEQNVKRLRHHPSIVIFAGNNEDYQLAESINIVDYSDETSDFRKTKFPARHIYERTLPSIVQKFCDIYYHRSSPYSAPGTVTTDQTLGDLHQWNVWHGSQEPWHNWDLLAGRFVSEFGMEGYPNIRTVDYWLAGDKSERYPQSRVNNNHNKADGFERRLELYLVENFKHAFDMESYVYYTQIMQAETLASAYRLWRRNWRGKGREHTAGALVWQINDCWPTTSWAIVDYFIRPKPAYFAISRELRQYTVGMTRKEKKTFANDLSAAQFTITTVLEVWGTNSTLSKKKAKLEVTCFDLRSSWTEQFSKDIVLAPNSSTELYSGDLPGQPVRTKKSEVPRAIIISARLLDASGIVLGRHSNWPEPFKFINFPAIKDLGFSVKTGSDGESVELSTQKPIKGIILDAEGEDVKWSDQAIDLVPGDPQIVKAVGLKGRDVKVRFLGDGTA</sequence>
<dbReference type="Gene3D" id="3.20.20.80">
    <property type="entry name" value="Glycosidases"/>
    <property type="match status" value="1"/>
</dbReference>
<dbReference type="InterPro" id="IPR017853">
    <property type="entry name" value="GH"/>
</dbReference>
<dbReference type="GO" id="GO:0005975">
    <property type="term" value="P:carbohydrate metabolic process"/>
    <property type="evidence" value="ECO:0007669"/>
    <property type="project" value="InterPro"/>
</dbReference>
<dbReference type="InterPro" id="IPR008979">
    <property type="entry name" value="Galactose-bd-like_sf"/>
</dbReference>
<keyword evidence="4 12" id="KW-0378">Hydrolase</keyword>
<dbReference type="InterPro" id="IPR054593">
    <property type="entry name" value="Beta-mannosidase-like_N2"/>
</dbReference>
<dbReference type="PANTHER" id="PTHR43730">
    <property type="entry name" value="BETA-MANNOSIDASE"/>
    <property type="match status" value="1"/>
</dbReference>
<dbReference type="Pfam" id="PF22666">
    <property type="entry name" value="Glyco_hydro_2_N2"/>
    <property type="match status" value="1"/>
</dbReference>
<comment type="similarity">
    <text evidence="6">Belongs to the glycosyl hydrolase 2 family. Beta-mannosidase B subfamily.</text>
</comment>
<evidence type="ECO:0000313" key="12">
    <source>
        <dbReference type="EMBL" id="KAG1820233.1"/>
    </source>
</evidence>
<dbReference type="Pfam" id="PF00703">
    <property type="entry name" value="Glyco_hydro_2"/>
    <property type="match status" value="1"/>
</dbReference>
<proteinExistence type="inferred from homology"/>
<dbReference type="GO" id="GO:0006516">
    <property type="term" value="P:glycoprotein catabolic process"/>
    <property type="evidence" value="ECO:0007669"/>
    <property type="project" value="TreeGrafter"/>
</dbReference>
<dbReference type="InterPro" id="IPR050887">
    <property type="entry name" value="Beta-mannosidase_GH2"/>
</dbReference>
<evidence type="ECO:0000256" key="3">
    <source>
        <dbReference type="ARBA" id="ARBA00012754"/>
    </source>
</evidence>
<evidence type="ECO:0000256" key="5">
    <source>
        <dbReference type="ARBA" id="ARBA00023295"/>
    </source>
</evidence>
<evidence type="ECO:0000256" key="2">
    <source>
        <dbReference type="ARBA" id="ARBA00004740"/>
    </source>
</evidence>
<evidence type="ECO:0000256" key="8">
    <source>
        <dbReference type="ARBA" id="ARBA00041614"/>
    </source>
</evidence>
<evidence type="ECO:0000259" key="10">
    <source>
        <dbReference type="Pfam" id="PF17786"/>
    </source>
</evidence>
<evidence type="ECO:0000256" key="6">
    <source>
        <dbReference type="ARBA" id="ARBA00038429"/>
    </source>
</evidence>
<dbReference type="InterPro" id="IPR041447">
    <property type="entry name" value="Mannosidase_ig"/>
</dbReference>
<organism evidence="12 13">
    <name type="scientific">Suillus subaureus</name>
    <dbReference type="NCBI Taxonomy" id="48587"/>
    <lineage>
        <taxon>Eukaryota</taxon>
        <taxon>Fungi</taxon>
        <taxon>Dikarya</taxon>
        <taxon>Basidiomycota</taxon>
        <taxon>Agaricomycotina</taxon>
        <taxon>Agaricomycetes</taxon>
        <taxon>Agaricomycetidae</taxon>
        <taxon>Boletales</taxon>
        <taxon>Suillineae</taxon>
        <taxon>Suillaceae</taxon>
        <taxon>Suillus</taxon>
    </lineage>
</organism>
<dbReference type="SUPFAM" id="SSF51445">
    <property type="entry name" value="(Trans)glycosidases"/>
    <property type="match status" value="1"/>
</dbReference>
<dbReference type="EMBL" id="JABBWG010000008">
    <property type="protein sequence ID" value="KAG1820233.1"/>
    <property type="molecule type" value="Genomic_DNA"/>
</dbReference>
<comment type="caution">
    <text evidence="12">The sequence shown here is derived from an EMBL/GenBank/DDBJ whole genome shotgun (WGS) entry which is preliminary data.</text>
</comment>
<comment type="pathway">
    <text evidence="2">Glycan metabolism; N-glycan degradation.</text>
</comment>
<comment type="catalytic activity">
    <reaction evidence="1">
        <text>Hydrolysis of terminal, non-reducing beta-D-mannose residues in beta-D-mannosides.</text>
        <dbReference type="EC" id="3.2.1.25"/>
    </reaction>
</comment>
<accession>A0A9P7JG05</accession>
<feature type="domain" description="Beta-mannosidase-like galactose-binding" evidence="11">
    <location>
        <begin position="13"/>
        <end position="187"/>
    </location>
</feature>
<dbReference type="Gene3D" id="2.60.120.260">
    <property type="entry name" value="Galactose-binding domain-like"/>
    <property type="match status" value="1"/>
</dbReference>
<protein>
    <recommendedName>
        <fullName evidence="7">Beta-mannosidase B</fullName>
        <ecNumber evidence="3">3.2.1.25</ecNumber>
    </recommendedName>
    <alternativeName>
        <fullName evidence="8">Mannanase B</fullName>
    </alternativeName>
</protein>
<evidence type="ECO:0000256" key="1">
    <source>
        <dbReference type="ARBA" id="ARBA00000829"/>
    </source>
</evidence>
<evidence type="ECO:0000259" key="9">
    <source>
        <dbReference type="Pfam" id="PF00703"/>
    </source>
</evidence>
<dbReference type="SUPFAM" id="SSF49785">
    <property type="entry name" value="Galactose-binding domain-like"/>
    <property type="match status" value="1"/>
</dbReference>
<dbReference type="InterPro" id="IPR006102">
    <property type="entry name" value="Ig-like_GH2"/>
</dbReference>
<dbReference type="GeneID" id="64632159"/>
<keyword evidence="5" id="KW-0326">Glycosidase</keyword>
<dbReference type="InterPro" id="IPR013783">
    <property type="entry name" value="Ig-like_fold"/>
</dbReference>
<feature type="domain" description="Mannosidase Ig/CBM-like" evidence="10">
    <location>
        <begin position="685"/>
        <end position="777"/>
    </location>
</feature>
<reference evidence="12" key="1">
    <citation type="journal article" date="2020" name="New Phytol.">
        <title>Comparative genomics reveals dynamic genome evolution in host specialist ectomycorrhizal fungi.</title>
        <authorList>
            <person name="Lofgren L.A."/>
            <person name="Nguyen N.H."/>
            <person name="Vilgalys R."/>
            <person name="Ruytinx J."/>
            <person name="Liao H.L."/>
            <person name="Branco S."/>
            <person name="Kuo A."/>
            <person name="LaButti K."/>
            <person name="Lipzen A."/>
            <person name="Andreopoulos W."/>
            <person name="Pangilinan J."/>
            <person name="Riley R."/>
            <person name="Hundley H."/>
            <person name="Na H."/>
            <person name="Barry K."/>
            <person name="Grigoriev I.V."/>
            <person name="Stajich J.E."/>
            <person name="Kennedy P.G."/>
        </authorList>
    </citation>
    <scope>NUCLEOTIDE SEQUENCE</scope>
    <source>
        <strain evidence="12">MN1</strain>
    </source>
</reference>
<dbReference type="RefSeq" id="XP_041195504.1">
    <property type="nucleotide sequence ID" value="XM_041338143.1"/>
</dbReference>
<evidence type="ECO:0000259" key="11">
    <source>
        <dbReference type="Pfam" id="PF22666"/>
    </source>
</evidence>
<dbReference type="InterPro" id="IPR036156">
    <property type="entry name" value="Beta-gal/glucu_dom_sf"/>
</dbReference>
<dbReference type="EC" id="3.2.1.25" evidence="3"/>
<evidence type="ECO:0000256" key="7">
    <source>
        <dbReference type="ARBA" id="ARBA00041069"/>
    </source>
</evidence>
<dbReference type="Pfam" id="PF17786">
    <property type="entry name" value="Mannosidase_ig"/>
    <property type="match status" value="1"/>
</dbReference>
<gene>
    <name evidence="12" type="ORF">BJ212DRAFT_1445669</name>
</gene>
<keyword evidence="13" id="KW-1185">Reference proteome</keyword>
<evidence type="ECO:0000256" key="4">
    <source>
        <dbReference type="ARBA" id="ARBA00022801"/>
    </source>
</evidence>
<dbReference type="Proteomes" id="UP000807769">
    <property type="component" value="Unassembled WGS sequence"/>
</dbReference>
<dbReference type="AlphaFoldDB" id="A0A9P7JG05"/>
<evidence type="ECO:0000313" key="13">
    <source>
        <dbReference type="Proteomes" id="UP000807769"/>
    </source>
</evidence>
<dbReference type="OrthoDB" id="2866996at2759"/>